<sequence length="498" mass="55165">MGLFNRLFGKKRQEEKPTTDSIEETAEQEVAQEKPALPAETAETAESQQSVYEKDVTESQAEQVSDARIIEDGQNSKEPAASGHSVQEHKQQPVQHQQEVFHSENSVAAVQNNTETISAQQKEDEKPNQSPDFMTEYYARKAELAQKVESQKPAETAEQESQTTLSDQKETETAVNQSEEEASSQIAESVESEEEKYNRSLKKTRTGFGARLNAFLANFRNVDEEFFEDLEEMLILSDVGVQVASTLTEDLRYEAKLEKAKKPEALRRVIIEKLVDIYDKDGQFNEKINFQNDLTVMLFVGVNGVGKTTSIGKLAYKYKHQGKKVMLVAADTFRAGAVAQLAEWGRRVDVPVVTGPKNADPASVVYDGVERAVAADVDILMIDTAGRLQNKDNLMAELEKIGRVVKRVIPDAPHETLLTLDASTGQNALVQAKEFSKITPLTGLILTKIDGTAKGGVVLAIRQELAIPVKFIGFGEKIDDIGEFHSEDFMRGLLEGLL</sequence>
<dbReference type="EC" id="3.6.5.4" evidence="9"/>
<comment type="function">
    <text evidence="9">Involved in targeting and insertion of nascent membrane proteins into the cytoplasmic membrane. Acts as a receptor for the complex formed by the signal recognition particle (SRP) and the ribosome-nascent chain (RNC).</text>
</comment>
<dbReference type="InterPro" id="IPR036225">
    <property type="entry name" value="SRP/SRP_N"/>
</dbReference>
<reference evidence="12 13" key="1">
    <citation type="journal article" date="2013" name="Mol. Biol. Evol.">
        <title>Evolutionary and population genomics of the cavity causing bacteria Streptococcus mutans.</title>
        <authorList>
            <person name="Cornejo O.E."/>
            <person name="Lefebure T."/>
            <person name="Pavinski Bitar P.D."/>
            <person name="Lang P."/>
            <person name="Richards V.P."/>
            <person name="Eilertson K."/>
            <person name="Do T."/>
            <person name="Beighton D."/>
            <person name="Zeng L."/>
            <person name="Ahn S.J."/>
            <person name="Burne R.A."/>
            <person name="Siepel A."/>
            <person name="Bustamante C.D."/>
            <person name="Stanhope M.J."/>
        </authorList>
    </citation>
    <scope>NUCLEOTIDE SEQUENCE [LARGE SCALE GENOMIC DNA]</scope>
    <source>
        <strain evidence="12 13">SM6</strain>
    </source>
</reference>
<feature type="binding site" evidence="9">
    <location>
        <begin position="383"/>
        <end position="387"/>
    </location>
    <ligand>
        <name>GTP</name>
        <dbReference type="ChEBI" id="CHEBI:37565"/>
    </ligand>
</feature>
<keyword evidence="2 9" id="KW-0963">Cytoplasm</keyword>
<dbReference type="SUPFAM" id="SSF47364">
    <property type="entry name" value="Domain of the SRP/SRP receptor G-proteins"/>
    <property type="match status" value="1"/>
</dbReference>
<feature type="binding site" evidence="9">
    <location>
        <begin position="301"/>
        <end position="308"/>
    </location>
    <ligand>
        <name>GTP</name>
        <dbReference type="ChEBI" id="CHEBI:37565"/>
    </ligand>
</feature>
<evidence type="ECO:0000313" key="13">
    <source>
        <dbReference type="Proteomes" id="UP000011676"/>
    </source>
</evidence>
<dbReference type="AlphaFoldDB" id="A0A829BR06"/>
<dbReference type="GO" id="GO:0006614">
    <property type="term" value="P:SRP-dependent cotranslational protein targeting to membrane"/>
    <property type="evidence" value="ECO:0007669"/>
    <property type="project" value="InterPro"/>
</dbReference>
<evidence type="ECO:0000256" key="1">
    <source>
        <dbReference type="ARBA" id="ARBA00022475"/>
    </source>
</evidence>
<evidence type="ECO:0000256" key="5">
    <source>
        <dbReference type="ARBA" id="ARBA00023134"/>
    </source>
</evidence>
<dbReference type="EMBL" id="AHSR01000001">
    <property type="protein sequence ID" value="EMC25789.1"/>
    <property type="molecule type" value="Genomic_DNA"/>
</dbReference>
<protein>
    <recommendedName>
        <fullName evidence="9">Signal recognition particle receptor FtsY</fullName>
        <shortName evidence="9">SRP receptor</shortName>
        <ecNumber evidence="9">3.6.5.4</ecNumber>
    </recommendedName>
</protein>
<dbReference type="HAMAP" id="MF_00920">
    <property type="entry name" value="FtsY"/>
    <property type="match status" value="1"/>
</dbReference>
<keyword evidence="12" id="KW-0132">Cell division</keyword>
<dbReference type="RefSeq" id="WP_002277552.1">
    <property type="nucleotide sequence ID" value="NZ_AHSR01000001.1"/>
</dbReference>
<dbReference type="PANTHER" id="PTHR43134:SF1">
    <property type="entry name" value="SIGNAL RECOGNITION PARTICLE RECEPTOR SUBUNIT ALPHA"/>
    <property type="match status" value="1"/>
</dbReference>
<evidence type="ECO:0000313" key="12">
    <source>
        <dbReference type="EMBL" id="EMC25789.1"/>
    </source>
</evidence>
<dbReference type="InterPro" id="IPR027417">
    <property type="entry name" value="P-loop_NTPase"/>
</dbReference>
<evidence type="ECO:0000256" key="3">
    <source>
        <dbReference type="ARBA" id="ARBA00022741"/>
    </source>
</evidence>
<dbReference type="GO" id="GO:0051301">
    <property type="term" value="P:cell division"/>
    <property type="evidence" value="ECO:0007669"/>
    <property type="project" value="UniProtKB-KW"/>
</dbReference>
<dbReference type="SMART" id="SM00382">
    <property type="entry name" value="AAA"/>
    <property type="match status" value="1"/>
</dbReference>
<dbReference type="InterPro" id="IPR004390">
    <property type="entry name" value="SR_rcpt_FtsY"/>
</dbReference>
<evidence type="ECO:0000256" key="8">
    <source>
        <dbReference type="ARBA" id="ARBA00048027"/>
    </source>
</evidence>
<dbReference type="GO" id="GO:0005886">
    <property type="term" value="C:plasma membrane"/>
    <property type="evidence" value="ECO:0007669"/>
    <property type="project" value="UniProtKB-SubCell"/>
</dbReference>
<proteinExistence type="inferred from homology"/>
<dbReference type="SMART" id="SM00963">
    <property type="entry name" value="SRP54_N"/>
    <property type="match status" value="1"/>
</dbReference>
<keyword evidence="3 9" id="KW-0547">Nucleotide-binding</keyword>
<comment type="caution">
    <text evidence="12">The sequence shown here is derived from an EMBL/GenBank/DDBJ whole genome shotgun (WGS) entry which is preliminary data.</text>
</comment>
<evidence type="ECO:0000256" key="7">
    <source>
        <dbReference type="ARBA" id="ARBA00023170"/>
    </source>
</evidence>
<dbReference type="FunFam" id="1.20.120.140:FF:000002">
    <property type="entry name" value="Signal recognition particle receptor FtsY"/>
    <property type="match status" value="1"/>
</dbReference>
<keyword evidence="6 9" id="KW-0472">Membrane</keyword>
<evidence type="ECO:0000256" key="4">
    <source>
        <dbReference type="ARBA" id="ARBA00022801"/>
    </source>
</evidence>
<evidence type="ECO:0000256" key="10">
    <source>
        <dbReference type="SAM" id="MobiDB-lite"/>
    </source>
</evidence>
<evidence type="ECO:0000256" key="9">
    <source>
        <dbReference type="HAMAP-Rule" id="MF_00920"/>
    </source>
</evidence>
<evidence type="ECO:0000256" key="6">
    <source>
        <dbReference type="ARBA" id="ARBA00023136"/>
    </source>
</evidence>
<feature type="region of interest" description="Disordered" evidence="10">
    <location>
        <begin position="1"/>
        <end position="131"/>
    </location>
</feature>
<evidence type="ECO:0000256" key="2">
    <source>
        <dbReference type="ARBA" id="ARBA00022490"/>
    </source>
</evidence>
<dbReference type="InterPro" id="IPR003593">
    <property type="entry name" value="AAA+_ATPase"/>
</dbReference>
<dbReference type="Proteomes" id="UP000011676">
    <property type="component" value="Unassembled WGS sequence"/>
</dbReference>
<gene>
    <name evidence="9" type="primary">ftsY</name>
    <name evidence="12" type="ORF">SMU82_00025</name>
</gene>
<dbReference type="GO" id="GO:0005737">
    <property type="term" value="C:cytoplasm"/>
    <property type="evidence" value="ECO:0007669"/>
    <property type="project" value="UniProtKB-SubCell"/>
</dbReference>
<feature type="domain" description="SRP54-type proteins GTP-binding" evidence="11">
    <location>
        <begin position="468"/>
        <end position="481"/>
    </location>
</feature>
<comment type="subunit">
    <text evidence="9">Part of the signal recognition particle protein translocation system, which is composed of SRP and FtsY.</text>
</comment>
<comment type="catalytic activity">
    <reaction evidence="8 9">
        <text>GTP + H2O = GDP + phosphate + H(+)</text>
        <dbReference type="Rhea" id="RHEA:19669"/>
        <dbReference type="ChEBI" id="CHEBI:15377"/>
        <dbReference type="ChEBI" id="CHEBI:15378"/>
        <dbReference type="ChEBI" id="CHEBI:37565"/>
        <dbReference type="ChEBI" id="CHEBI:43474"/>
        <dbReference type="ChEBI" id="CHEBI:58189"/>
        <dbReference type="EC" id="3.6.5.4"/>
    </reaction>
</comment>
<dbReference type="SMART" id="SM00962">
    <property type="entry name" value="SRP54"/>
    <property type="match status" value="1"/>
</dbReference>
<evidence type="ECO:0000259" key="11">
    <source>
        <dbReference type="PROSITE" id="PS00300"/>
    </source>
</evidence>
<feature type="region of interest" description="Disordered" evidence="10">
    <location>
        <begin position="147"/>
        <end position="200"/>
    </location>
</feature>
<keyword evidence="7 9" id="KW-0675">Receptor</keyword>
<dbReference type="PROSITE" id="PS00300">
    <property type="entry name" value="SRP54"/>
    <property type="match status" value="1"/>
</dbReference>
<dbReference type="PANTHER" id="PTHR43134">
    <property type="entry name" value="SIGNAL RECOGNITION PARTICLE RECEPTOR SUBUNIT ALPHA"/>
    <property type="match status" value="1"/>
</dbReference>
<feature type="compositionally biased region" description="Polar residues" evidence="10">
    <location>
        <begin position="103"/>
        <end position="120"/>
    </location>
</feature>
<dbReference type="SUPFAM" id="SSF52540">
    <property type="entry name" value="P-loop containing nucleoside triphosphate hydrolases"/>
    <property type="match status" value="1"/>
</dbReference>
<organism evidence="12 13">
    <name type="scientific">Streptococcus mutans SM6</name>
    <dbReference type="NCBI Taxonomy" id="857119"/>
    <lineage>
        <taxon>Bacteria</taxon>
        <taxon>Bacillati</taxon>
        <taxon>Bacillota</taxon>
        <taxon>Bacilli</taxon>
        <taxon>Lactobacillales</taxon>
        <taxon>Streptococcaceae</taxon>
        <taxon>Streptococcus</taxon>
    </lineage>
</organism>
<dbReference type="GO" id="GO:0005047">
    <property type="term" value="F:signal recognition particle binding"/>
    <property type="evidence" value="ECO:0007669"/>
    <property type="project" value="TreeGrafter"/>
</dbReference>
<feature type="binding site" evidence="9">
    <location>
        <begin position="447"/>
        <end position="450"/>
    </location>
    <ligand>
        <name>GTP</name>
        <dbReference type="ChEBI" id="CHEBI:37565"/>
    </ligand>
</feature>
<dbReference type="InterPro" id="IPR042101">
    <property type="entry name" value="SRP54_N_sf"/>
</dbReference>
<dbReference type="Pfam" id="PF00448">
    <property type="entry name" value="SRP54"/>
    <property type="match status" value="1"/>
</dbReference>
<dbReference type="Gene3D" id="1.20.120.140">
    <property type="entry name" value="Signal recognition particle SRP54, nucleotide-binding domain"/>
    <property type="match status" value="1"/>
</dbReference>
<dbReference type="FunFam" id="3.40.50.300:FF:000053">
    <property type="entry name" value="Signal recognition particle receptor FtsY"/>
    <property type="match status" value="1"/>
</dbReference>
<keyword evidence="5 9" id="KW-0342">GTP-binding</keyword>
<dbReference type="NCBIfam" id="TIGR00064">
    <property type="entry name" value="ftsY"/>
    <property type="match status" value="1"/>
</dbReference>
<name>A0A829BR06_STRMG</name>
<dbReference type="InterPro" id="IPR000897">
    <property type="entry name" value="SRP54_GTPase_dom"/>
</dbReference>
<comment type="similarity">
    <text evidence="9">Belongs to the GTP-binding SRP family. FtsY subfamily.</text>
</comment>
<dbReference type="InterPro" id="IPR013822">
    <property type="entry name" value="Signal_recog_particl_SRP54_hlx"/>
</dbReference>
<comment type="subcellular location">
    <subcellularLocation>
        <location evidence="9">Cell membrane</location>
        <topology evidence="9">Peripheral membrane protein</topology>
        <orientation evidence="9">Cytoplasmic side</orientation>
    </subcellularLocation>
    <subcellularLocation>
        <location evidence="9">Cytoplasm</location>
    </subcellularLocation>
</comment>
<dbReference type="Pfam" id="PF02881">
    <property type="entry name" value="SRP54_N"/>
    <property type="match status" value="1"/>
</dbReference>
<dbReference type="Gene3D" id="3.40.50.300">
    <property type="entry name" value="P-loop containing nucleotide triphosphate hydrolases"/>
    <property type="match status" value="1"/>
</dbReference>
<dbReference type="GO" id="GO:0003924">
    <property type="term" value="F:GTPase activity"/>
    <property type="evidence" value="ECO:0007669"/>
    <property type="project" value="UniProtKB-UniRule"/>
</dbReference>
<keyword evidence="12" id="KW-0131">Cell cycle</keyword>
<keyword evidence="4 9" id="KW-0378">Hydrolase</keyword>
<dbReference type="GO" id="GO:0005525">
    <property type="term" value="F:GTP binding"/>
    <property type="evidence" value="ECO:0007669"/>
    <property type="project" value="UniProtKB-UniRule"/>
</dbReference>
<dbReference type="CDD" id="cd17874">
    <property type="entry name" value="FtsY"/>
    <property type="match status" value="1"/>
</dbReference>
<accession>A0A829BR06</accession>
<keyword evidence="1 9" id="KW-1003">Cell membrane</keyword>